<dbReference type="EMBL" id="BMCU01000002">
    <property type="protein sequence ID" value="GGG10767.1"/>
    <property type="molecule type" value="Genomic_DNA"/>
</dbReference>
<name>A0A917D6K7_9NOCA</name>
<protein>
    <recommendedName>
        <fullName evidence="3">Iron reductase</fullName>
    </recommendedName>
</protein>
<gene>
    <name evidence="1" type="ORF">GCM10007304_26060</name>
</gene>
<proteinExistence type="predicted"/>
<dbReference type="Proteomes" id="UP000654257">
    <property type="component" value="Unassembled WGS sequence"/>
</dbReference>
<reference evidence="1" key="1">
    <citation type="journal article" date="2014" name="Int. J. Syst. Evol. Microbiol.">
        <title>Complete genome sequence of Corynebacterium casei LMG S-19264T (=DSM 44701T), isolated from a smear-ripened cheese.</title>
        <authorList>
            <consortium name="US DOE Joint Genome Institute (JGI-PGF)"/>
            <person name="Walter F."/>
            <person name="Albersmeier A."/>
            <person name="Kalinowski J."/>
            <person name="Ruckert C."/>
        </authorList>
    </citation>
    <scope>NUCLEOTIDE SEQUENCE</scope>
    <source>
        <strain evidence="1">CCM 7905</strain>
    </source>
</reference>
<evidence type="ECO:0000313" key="2">
    <source>
        <dbReference type="Proteomes" id="UP000654257"/>
    </source>
</evidence>
<keyword evidence="2" id="KW-1185">Reference proteome</keyword>
<dbReference type="RefSeq" id="WP_229745981.1">
    <property type="nucleotide sequence ID" value="NZ_BMCU01000002.1"/>
</dbReference>
<evidence type="ECO:0008006" key="3">
    <source>
        <dbReference type="Google" id="ProtNLM"/>
    </source>
</evidence>
<dbReference type="AlphaFoldDB" id="A0A917D6K7"/>
<organism evidence="1 2">
    <name type="scientific">Rhodococcoides trifolii</name>
    <dbReference type="NCBI Taxonomy" id="908250"/>
    <lineage>
        <taxon>Bacteria</taxon>
        <taxon>Bacillati</taxon>
        <taxon>Actinomycetota</taxon>
        <taxon>Actinomycetes</taxon>
        <taxon>Mycobacteriales</taxon>
        <taxon>Nocardiaceae</taxon>
        <taxon>Rhodococcoides</taxon>
    </lineage>
</organism>
<sequence length="248" mass="26809">MTAVQDRWATEQVVGAAARLAEASSVLAHSNIRLRRLDPEHPRVYAVADMSTQGKRRWWALASGSESGRIATLYRRAEQDATRPADAVEQVATALIHAVVGRATALLALEARVWDPGIDNLWIHLDSDVGIDWTGVVDPTLRVLASDANAGRPGVVTVPCVEALVMWTAHRCLTSLFEIRRALGECDAVDDGRFWGLVGRAVVGASSFVPVLGGSDQRAGWLRGQELLDAFVALGQPVRGQARSKQMT</sequence>
<accession>A0A917D6K7</accession>
<comment type="caution">
    <text evidence="1">The sequence shown here is derived from an EMBL/GenBank/DDBJ whole genome shotgun (WGS) entry which is preliminary data.</text>
</comment>
<evidence type="ECO:0000313" key="1">
    <source>
        <dbReference type="EMBL" id="GGG10767.1"/>
    </source>
</evidence>
<reference evidence="1" key="2">
    <citation type="submission" date="2020-09" db="EMBL/GenBank/DDBJ databases">
        <authorList>
            <person name="Sun Q."/>
            <person name="Sedlacek I."/>
        </authorList>
    </citation>
    <scope>NUCLEOTIDE SEQUENCE</scope>
    <source>
        <strain evidence="1">CCM 7905</strain>
    </source>
</reference>